<dbReference type="Proteomes" id="UP000639338">
    <property type="component" value="Unassembled WGS sequence"/>
</dbReference>
<keyword evidence="3" id="KW-1185">Reference proteome</keyword>
<evidence type="ECO:0000313" key="3">
    <source>
        <dbReference type="Proteomes" id="UP000639338"/>
    </source>
</evidence>
<feature type="compositionally biased region" description="Basic and acidic residues" evidence="1">
    <location>
        <begin position="60"/>
        <end position="72"/>
    </location>
</feature>
<name>A0A834XHZ5_APHGI</name>
<gene>
    <name evidence="2" type="ORF">HCN44_001812</name>
</gene>
<feature type="region of interest" description="Disordered" evidence="1">
    <location>
        <begin position="39"/>
        <end position="169"/>
    </location>
</feature>
<dbReference type="EMBL" id="JACMRX010000022">
    <property type="protein sequence ID" value="KAF7987132.1"/>
    <property type="molecule type" value="Genomic_DNA"/>
</dbReference>
<sequence length="169" mass="19361">MDPPSGDDMDNILQISADEKIESDPEILADNDEALVSRKDKQYDNNVPMLEFSECSKPGDPLKEKSKAENNKHNSRKRGSSKHSDDEYISHKRRNVTVRDSSYFNSSPPGTKATESEECSDRSPVHEKSDSIPRNVHRRNFYADYNKSSERIKSHRSSDRNKSESRNKD</sequence>
<reference evidence="2 3" key="1">
    <citation type="submission" date="2020-08" db="EMBL/GenBank/DDBJ databases">
        <title>Aphidius gifuensis genome sequencing and assembly.</title>
        <authorList>
            <person name="Du Z."/>
        </authorList>
    </citation>
    <scope>NUCLEOTIDE SEQUENCE [LARGE SCALE GENOMIC DNA]</scope>
    <source>
        <strain evidence="2">YNYX2018</strain>
        <tissue evidence="2">Adults</tissue>
    </source>
</reference>
<evidence type="ECO:0000313" key="2">
    <source>
        <dbReference type="EMBL" id="KAF7987132.1"/>
    </source>
</evidence>
<feature type="compositionally biased region" description="Basic and acidic residues" evidence="1">
    <location>
        <begin position="147"/>
        <end position="169"/>
    </location>
</feature>
<protein>
    <submittedName>
        <fullName evidence="2">Uncharacterized protein</fullName>
    </submittedName>
</protein>
<organism evidence="2 3">
    <name type="scientific">Aphidius gifuensis</name>
    <name type="common">Parasitoid wasp</name>
    <dbReference type="NCBI Taxonomy" id="684658"/>
    <lineage>
        <taxon>Eukaryota</taxon>
        <taxon>Metazoa</taxon>
        <taxon>Ecdysozoa</taxon>
        <taxon>Arthropoda</taxon>
        <taxon>Hexapoda</taxon>
        <taxon>Insecta</taxon>
        <taxon>Pterygota</taxon>
        <taxon>Neoptera</taxon>
        <taxon>Endopterygota</taxon>
        <taxon>Hymenoptera</taxon>
        <taxon>Apocrita</taxon>
        <taxon>Ichneumonoidea</taxon>
        <taxon>Braconidae</taxon>
        <taxon>Aphidiinae</taxon>
        <taxon>Aphidius</taxon>
    </lineage>
</organism>
<feature type="compositionally biased region" description="Polar residues" evidence="1">
    <location>
        <begin position="98"/>
        <end position="109"/>
    </location>
</feature>
<accession>A0A834XHZ5</accession>
<proteinExistence type="predicted"/>
<evidence type="ECO:0000256" key="1">
    <source>
        <dbReference type="SAM" id="MobiDB-lite"/>
    </source>
</evidence>
<dbReference type="AlphaFoldDB" id="A0A834XHZ5"/>
<feature type="compositionally biased region" description="Basic and acidic residues" evidence="1">
    <location>
        <begin position="119"/>
        <end position="131"/>
    </location>
</feature>
<dbReference type="OrthoDB" id="7549446at2759"/>
<comment type="caution">
    <text evidence="2">The sequence shown here is derived from an EMBL/GenBank/DDBJ whole genome shotgun (WGS) entry which is preliminary data.</text>
</comment>